<gene>
    <name evidence="7" type="primary">mbl</name>
    <name evidence="7" type="ORF">XA3_07350</name>
</gene>
<comment type="similarity">
    <text evidence="6">Belongs to the FtsA/MreB family.</text>
</comment>
<dbReference type="PANTHER" id="PTHR42749">
    <property type="entry name" value="CELL SHAPE-DETERMINING PROTEIN MREB"/>
    <property type="match status" value="1"/>
</dbReference>
<keyword evidence="5" id="KW-0133">Cell shape</keyword>
<dbReference type="RefSeq" id="WP_317636207.1">
    <property type="nucleotide sequence ID" value="NZ_AP026802.1"/>
</dbReference>
<evidence type="ECO:0000313" key="7">
    <source>
        <dbReference type="EMBL" id="BDR58294.1"/>
    </source>
</evidence>
<evidence type="ECO:0000256" key="2">
    <source>
        <dbReference type="ARBA" id="ARBA00022490"/>
    </source>
</evidence>
<dbReference type="AlphaFoldDB" id="A0AAU9DQW0"/>
<keyword evidence="3" id="KW-0547">Nucleotide-binding</keyword>
<dbReference type="Proteomes" id="UP001321861">
    <property type="component" value="Chromosome"/>
</dbReference>
<protein>
    <submittedName>
        <fullName evidence="7">MreB-like protein</fullName>
    </submittedName>
</protein>
<dbReference type="SUPFAM" id="SSF53067">
    <property type="entry name" value="Actin-like ATPase domain"/>
    <property type="match status" value="2"/>
</dbReference>
<dbReference type="KEGG" id="xap:XA3_07350"/>
<evidence type="ECO:0000256" key="5">
    <source>
        <dbReference type="ARBA" id="ARBA00022960"/>
    </source>
</evidence>
<keyword evidence="4" id="KW-0067">ATP-binding</keyword>
<keyword evidence="2" id="KW-0963">Cytoplasm</keyword>
<dbReference type="Gene3D" id="3.30.420.40">
    <property type="match status" value="2"/>
</dbReference>
<dbReference type="PANTHER" id="PTHR42749:SF1">
    <property type="entry name" value="CELL SHAPE-DETERMINING PROTEIN MREB"/>
    <property type="match status" value="1"/>
</dbReference>
<dbReference type="GO" id="GO:0008360">
    <property type="term" value="P:regulation of cell shape"/>
    <property type="evidence" value="ECO:0007669"/>
    <property type="project" value="UniProtKB-KW"/>
</dbReference>
<dbReference type="GO" id="GO:0000902">
    <property type="term" value="P:cell morphogenesis"/>
    <property type="evidence" value="ECO:0007669"/>
    <property type="project" value="InterPro"/>
</dbReference>
<evidence type="ECO:0000256" key="1">
    <source>
        <dbReference type="ARBA" id="ARBA00004496"/>
    </source>
</evidence>
<organism evidence="7 8">
    <name type="scientific">Xylocopilactobacillus apicola</name>
    <dbReference type="NCBI Taxonomy" id="2932184"/>
    <lineage>
        <taxon>Bacteria</taxon>
        <taxon>Bacillati</taxon>
        <taxon>Bacillota</taxon>
        <taxon>Bacilli</taxon>
        <taxon>Lactobacillales</taxon>
        <taxon>Lactobacillaceae</taxon>
        <taxon>Xylocopilactobacillus</taxon>
    </lineage>
</organism>
<dbReference type="GO" id="GO:0005737">
    <property type="term" value="C:cytoplasm"/>
    <property type="evidence" value="ECO:0007669"/>
    <property type="project" value="UniProtKB-SubCell"/>
</dbReference>
<keyword evidence="8" id="KW-1185">Reference proteome</keyword>
<proteinExistence type="inferred from homology"/>
<dbReference type="PRINTS" id="PR01652">
    <property type="entry name" value="SHAPEPROTEIN"/>
</dbReference>
<dbReference type="EMBL" id="AP026802">
    <property type="protein sequence ID" value="BDR58294.1"/>
    <property type="molecule type" value="Genomic_DNA"/>
</dbReference>
<accession>A0AAU9DQW0</accession>
<comment type="subcellular location">
    <subcellularLocation>
        <location evidence="1">Cytoplasm</location>
    </subcellularLocation>
</comment>
<dbReference type="GO" id="GO:0005524">
    <property type="term" value="F:ATP binding"/>
    <property type="evidence" value="ECO:0007669"/>
    <property type="project" value="UniProtKB-KW"/>
</dbReference>
<dbReference type="InterPro" id="IPR043129">
    <property type="entry name" value="ATPase_NBD"/>
</dbReference>
<dbReference type="InterPro" id="IPR004753">
    <property type="entry name" value="MreB"/>
</dbReference>
<evidence type="ECO:0000256" key="6">
    <source>
        <dbReference type="ARBA" id="ARBA00023458"/>
    </source>
</evidence>
<reference evidence="7 8" key="1">
    <citation type="journal article" date="2023" name="Microbiol. Spectr.">
        <title>Symbiosis of Carpenter Bees with Uncharacterized Lactic Acid Bacteria Showing NAD Auxotrophy.</title>
        <authorList>
            <person name="Kawasaki S."/>
            <person name="Ozawa K."/>
            <person name="Mori T."/>
            <person name="Yamamoto A."/>
            <person name="Ito M."/>
            <person name="Ohkuma M."/>
            <person name="Sakamoto M."/>
            <person name="Matsutani M."/>
        </authorList>
    </citation>
    <scope>NUCLEOTIDE SEQUENCE [LARGE SCALE GENOMIC DNA]</scope>
    <source>
        <strain evidence="7 8">XA3</strain>
    </source>
</reference>
<evidence type="ECO:0000256" key="4">
    <source>
        <dbReference type="ARBA" id="ARBA00022840"/>
    </source>
</evidence>
<dbReference type="InterPro" id="IPR056546">
    <property type="entry name" value="MreB_MamK-like"/>
</dbReference>
<name>A0AAU9DQW0_9LACO</name>
<sequence length="325" mass="37229">MFKRRYRNISLNLGSVNTTVKYDKTDNLLKEPTVVAYDLRQKEFISYGLEAEKLVGRSPASRINIRPFKRNFLKNYDALLYFIKNLLMKFGPLDQIRLMISIPNFPNRRLKELLKEDLLALGVNQVYVDEELHAVAVYLEKYEMLKVSQYLLVDLGARQTSLASFVGDRLRVRLIGSGSDRFNYLIKEEFINNYGAILSNNTAEYLKRNFGTTGKKVTTIKVKAIEVKTGLPIYLNISSQLIDQIYCQLIRNLSQEIKEFIKKLPLVIQNHIMKYGIILNGGGSLLNDLPLFLMKETNLPVLTPINPVDSAVIGGWEELITSKKK</sequence>
<dbReference type="Pfam" id="PF06723">
    <property type="entry name" value="MreB_Mbl"/>
    <property type="match status" value="1"/>
</dbReference>
<evidence type="ECO:0000313" key="8">
    <source>
        <dbReference type="Proteomes" id="UP001321861"/>
    </source>
</evidence>
<evidence type="ECO:0000256" key="3">
    <source>
        <dbReference type="ARBA" id="ARBA00022741"/>
    </source>
</evidence>